<dbReference type="GO" id="GO:0005524">
    <property type="term" value="F:ATP binding"/>
    <property type="evidence" value="ECO:0007669"/>
    <property type="project" value="UniProtKB-KW"/>
</dbReference>
<feature type="transmembrane region" description="Helical" evidence="13">
    <location>
        <begin position="3480"/>
        <end position="3506"/>
    </location>
</feature>
<dbReference type="FunFam" id="3.40.50.300:FF:000689">
    <property type="entry name" value="ATP binding cassette subfamily A member 12"/>
    <property type="match status" value="1"/>
</dbReference>
<dbReference type="InterPro" id="IPR056264">
    <property type="entry name" value="R2_ABCA1-4-like"/>
</dbReference>
<feature type="transmembrane region" description="Helical" evidence="13">
    <location>
        <begin position="4403"/>
        <end position="4421"/>
    </location>
</feature>
<dbReference type="GO" id="GO:0030659">
    <property type="term" value="C:cytoplasmic vesicle membrane"/>
    <property type="evidence" value="ECO:0007669"/>
    <property type="project" value="UniProtKB-SubCell"/>
</dbReference>
<feature type="transmembrane region" description="Helical" evidence="13">
    <location>
        <begin position="3518"/>
        <end position="3538"/>
    </location>
</feature>
<keyword evidence="5" id="KW-0547">Nucleotide-binding</keyword>
<keyword evidence="8 13" id="KW-1133">Transmembrane helix</keyword>
<keyword evidence="7" id="KW-1278">Translocase</keyword>
<feature type="transmembrane region" description="Helical" evidence="13">
    <location>
        <begin position="3451"/>
        <end position="3474"/>
    </location>
</feature>
<dbReference type="InterPro" id="IPR027417">
    <property type="entry name" value="P-loop_NTPase"/>
</dbReference>
<evidence type="ECO:0000256" key="12">
    <source>
        <dbReference type="SAM" id="MobiDB-lite"/>
    </source>
</evidence>
<proteinExistence type="predicted"/>
<name>A0A452TWR0_URSMA</name>
<evidence type="ECO:0000256" key="10">
    <source>
        <dbReference type="ARBA" id="ARBA00023136"/>
    </source>
</evidence>
<dbReference type="Gene3D" id="3.40.50.300">
    <property type="entry name" value="P-loop containing nucleotide triphosphate hydrolases"/>
    <property type="match status" value="2"/>
</dbReference>
<comment type="subcellular location">
    <subcellularLocation>
        <location evidence="1">Cytoplasmic vesicle membrane</location>
        <topology evidence="1">Multi-pass membrane protein</topology>
    </subcellularLocation>
</comment>
<feature type="transmembrane region" description="Helical" evidence="13">
    <location>
        <begin position="4293"/>
        <end position="4313"/>
    </location>
</feature>
<evidence type="ECO:0000259" key="14">
    <source>
        <dbReference type="PROSITE" id="PS50893"/>
    </source>
</evidence>
<gene>
    <name evidence="15" type="primary">ABCA13</name>
</gene>
<keyword evidence="6" id="KW-0067">ATP-binding</keyword>
<keyword evidence="11" id="KW-0968">Cytoplasmic vesicle</keyword>
<protein>
    <submittedName>
        <fullName evidence="15">ATP binding cassette subfamily A member 13</fullName>
    </submittedName>
</protein>
<dbReference type="InterPro" id="IPR013525">
    <property type="entry name" value="ABC2_TM"/>
</dbReference>
<feature type="transmembrane region" description="Helical" evidence="13">
    <location>
        <begin position="3589"/>
        <end position="3612"/>
    </location>
</feature>
<dbReference type="FunFam" id="3.40.50.300:FF:000298">
    <property type="entry name" value="ATP-binding cassette sub-family A member 12"/>
    <property type="match status" value="1"/>
</dbReference>
<evidence type="ECO:0000256" key="1">
    <source>
        <dbReference type="ARBA" id="ARBA00004439"/>
    </source>
</evidence>
<feature type="domain" description="ABC transporter" evidence="14">
    <location>
        <begin position="3681"/>
        <end position="3913"/>
    </location>
</feature>
<feature type="transmembrane region" description="Helical" evidence="13">
    <location>
        <begin position="4343"/>
        <end position="4364"/>
    </location>
</feature>
<evidence type="ECO:0000256" key="7">
    <source>
        <dbReference type="ARBA" id="ARBA00022967"/>
    </source>
</evidence>
<dbReference type="GO" id="GO:0005319">
    <property type="term" value="F:lipid transporter activity"/>
    <property type="evidence" value="ECO:0007669"/>
    <property type="project" value="TreeGrafter"/>
</dbReference>
<feature type="transmembrane region" description="Helical" evidence="13">
    <location>
        <begin position="3409"/>
        <end position="3431"/>
    </location>
</feature>
<keyword evidence="9" id="KW-0445">Lipid transport</keyword>
<dbReference type="PANTHER" id="PTHR19229:SF113">
    <property type="entry name" value="ATP-BINDING CASSETTE SUB-FAMILY A MEMBER 13"/>
    <property type="match status" value="1"/>
</dbReference>
<dbReference type="SUPFAM" id="SSF52540">
    <property type="entry name" value="P-loop containing nucleoside triphosphate hydrolases"/>
    <property type="match status" value="2"/>
</dbReference>
<dbReference type="InterPro" id="IPR003593">
    <property type="entry name" value="AAA+_ATPase"/>
</dbReference>
<dbReference type="InterPro" id="IPR017871">
    <property type="entry name" value="ABC_transporter-like_CS"/>
</dbReference>
<feature type="transmembrane region" description="Helical" evidence="13">
    <location>
        <begin position="24"/>
        <end position="45"/>
    </location>
</feature>
<evidence type="ECO:0000256" key="5">
    <source>
        <dbReference type="ARBA" id="ARBA00022741"/>
    </source>
</evidence>
<reference evidence="15" key="1">
    <citation type="submission" date="2019-03" db="UniProtKB">
        <authorList>
            <consortium name="Ensembl"/>
        </authorList>
    </citation>
    <scope>IDENTIFICATION</scope>
</reference>
<keyword evidence="4" id="KW-0677">Repeat</keyword>
<dbReference type="CDD" id="cd03263">
    <property type="entry name" value="ABC_subfamily_A"/>
    <property type="match status" value="2"/>
</dbReference>
<dbReference type="Pfam" id="PF00005">
    <property type="entry name" value="ABC_tran"/>
    <property type="match status" value="2"/>
</dbReference>
<dbReference type="PROSITE" id="PS50893">
    <property type="entry name" value="ABC_TRANSPORTER_2"/>
    <property type="match status" value="2"/>
</dbReference>
<evidence type="ECO:0000256" key="4">
    <source>
        <dbReference type="ARBA" id="ARBA00022737"/>
    </source>
</evidence>
<evidence type="ECO:0000256" key="11">
    <source>
        <dbReference type="ARBA" id="ARBA00023329"/>
    </source>
</evidence>
<keyword evidence="3 13" id="KW-0812">Transmembrane</keyword>
<dbReference type="GO" id="GO:0032376">
    <property type="term" value="P:positive regulation of cholesterol transport"/>
    <property type="evidence" value="ECO:0007669"/>
    <property type="project" value="UniProtKB-ARBA"/>
</dbReference>
<feature type="transmembrane region" description="Helical" evidence="13">
    <location>
        <begin position="4488"/>
        <end position="4510"/>
    </location>
</feature>
<feature type="region of interest" description="Disordered" evidence="12">
    <location>
        <begin position="4004"/>
        <end position="4036"/>
    </location>
</feature>
<evidence type="ECO:0000313" key="15">
    <source>
        <dbReference type="Ensembl" id="ENSUMAP00000012741"/>
    </source>
</evidence>
<feature type="transmembrane region" description="Helical" evidence="13">
    <location>
        <begin position="4371"/>
        <end position="4391"/>
    </location>
</feature>
<dbReference type="PROSITE" id="PS00211">
    <property type="entry name" value="ABC_TRANSPORTER_1"/>
    <property type="match status" value="1"/>
</dbReference>
<dbReference type="GO" id="GO:0016887">
    <property type="term" value="F:ATP hydrolysis activity"/>
    <property type="evidence" value="ECO:0007669"/>
    <property type="project" value="InterPro"/>
</dbReference>
<keyword evidence="2" id="KW-0813">Transport</keyword>
<feature type="compositionally biased region" description="Basic and acidic residues" evidence="12">
    <location>
        <begin position="4012"/>
        <end position="4021"/>
    </location>
</feature>
<evidence type="ECO:0000256" key="3">
    <source>
        <dbReference type="ARBA" id="ARBA00022692"/>
    </source>
</evidence>
<feature type="domain" description="ABC transporter" evidence="14">
    <location>
        <begin position="4553"/>
        <end position="4791"/>
    </location>
</feature>
<dbReference type="InterPro" id="IPR003439">
    <property type="entry name" value="ABC_transporter-like_ATP-bd"/>
</dbReference>
<dbReference type="InterPro" id="IPR026082">
    <property type="entry name" value="ABCA"/>
</dbReference>
<dbReference type="Pfam" id="PF12698">
    <property type="entry name" value="ABC2_membrane_3"/>
    <property type="match status" value="2"/>
</dbReference>
<evidence type="ECO:0000256" key="8">
    <source>
        <dbReference type="ARBA" id="ARBA00022989"/>
    </source>
</evidence>
<organism evidence="15">
    <name type="scientific">Ursus maritimus</name>
    <name type="common">Polar bear</name>
    <name type="synonym">Thalarctos maritimus</name>
    <dbReference type="NCBI Taxonomy" id="29073"/>
    <lineage>
        <taxon>Eukaryota</taxon>
        <taxon>Metazoa</taxon>
        <taxon>Chordata</taxon>
        <taxon>Craniata</taxon>
        <taxon>Vertebrata</taxon>
        <taxon>Euteleostomi</taxon>
        <taxon>Mammalia</taxon>
        <taxon>Eutheria</taxon>
        <taxon>Laurasiatheria</taxon>
        <taxon>Carnivora</taxon>
        <taxon>Caniformia</taxon>
        <taxon>Ursidae</taxon>
        <taxon>Ursus</taxon>
    </lineage>
</organism>
<keyword evidence="10 13" id="KW-0472">Membrane</keyword>
<evidence type="ECO:0000256" key="6">
    <source>
        <dbReference type="ARBA" id="ARBA00022840"/>
    </source>
</evidence>
<evidence type="ECO:0000256" key="2">
    <source>
        <dbReference type="ARBA" id="ARBA00022448"/>
    </source>
</evidence>
<dbReference type="GO" id="GO:0140359">
    <property type="term" value="F:ABC-type transporter activity"/>
    <property type="evidence" value="ECO:0007669"/>
    <property type="project" value="InterPro"/>
</dbReference>
<evidence type="ECO:0000256" key="9">
    <source>
        <dbReference type="ARBA" id="ARBA00023055"/>
    </source>
</evidence>
<dbReference type="Ensembl" id="ENSUMAT00000015120.1">
    <property type="protein sequence ID" value="ENSUMAP00000012741.1"/>
    <property type="gene ID" value="ENSUMAG00000009416.1"/>
</dbReference>
<feature type="transmembrane region" description="Helical" evidence="13">
    <location>
        <begin position="4064"/>
        <end position="4084"/>
    </location>
</feature>
<dbReference type="Pfam" id="PF23321">
    <property type="entry name" value="R1_ABCA1"/>
    <property type="match status" value="1"/>
</dbReference>
<accession>A0A452TWR0</accession>
<dbReference type="PANTHER" id="PTHR19229">
    <property type="entry name" value="ATP-BINDING CASSETTE TRANSPORTER SUBFAMILY A ABCA"/>
    <property type="match status" value="1"/>
</dbReference>
<feature type="transmembrane region" description="Helical" evidence="13">
    <location>
        <begin position="3544"/>
        <end position="3568"/>
    </location>
</feature>
<evidence type="ECO:0000256" key="13">
    <source>
        <dbReference type="SAM" id="Phobius"/>
    </source>
</evidence>
<dbReference type="SMART" id="SM00382">
    <property type="entry name" value="AAA"/>
    <property type="match status" value="2"/>
</dbReference>
<dbReference type="GeneTree" id="ENSGT00940000165252"/>
<sequence length="4893" mass="549850">MGPAERQFGALLWKNWLCRLRHPVLSLAEFFWPCILFMILTVLRFQEPPRHRDNCFLQARDLPSRGVFPFVQALLCNTGSACRNMSYAGPMERHLRSSRFRAAAGRHEKVKDLAFLEEIQDLAEELWEILDKAKILQELPTAASITNDTDGGTLDRIRGGTQLLQAALNSLATLEELDWLPLNHTFSTVSEIVLNVTISMLTFLQEHGVVNELSRYNLSLQELVWDPQKVQADLKSQFGFDELRAEQILNYSAELQEIPTEGALERMVCSVLSQTSEDEADQVGHPGDCRPRWSAATAYLVHAVSWLQVYKQVPLLHLQKLENVLRDLPPWPALKRLLLLLGALRNAIAQNLLFVQALSSFEVRAAAPVWLWLPSLGGASASLSQSPLLLSFAFQLLAKNATDRCRNASLSGREALLCRGNPGVWEGLWGLTCPHDSSNKTSVLNKLQRSAEDADRLLQEVITGHTDGPVLGLEGFLGWQEVEAQLADVGLSCRRLSEWLRAATSPGDLDPAGDCTDPLIAALVFHTLGEVQLSLEETSYWKDFTGFIRKTCELVRYANVQGSVQNGQSAFSEESPCYEENMDWEVITDNYFTFLSNLLKSPAASISRVLNSTKELLMMEKKLQSLEDEEIDFFLSFVEFLEKLLPDPFDSPSVPKFHDLPPLTETLLNTSHLWANHLRSLGSDPSATDIQKLLEFGKAVIDKIETLERLWIKNESNNILRFMELVLSEIDPKLLELWMNGISKRERVNLETLSTLLNFSVPEDERVFSKSLNFSQLFHSDWPRSLAVEMDFVHLSETVISSLYEFGFLKEGQVSAALDTVYAIRNASELFSALSEHERREVDRILTQIYLNVFQDNDSALLLKIYSSCFQYIYKFLSIPSTESLLSFLAQTSEHILDIIKQFNFQNIGKAFAFLYETIGALEGLSEGSYCQQLLSTFKYLEFQAQSLMSTEGPELEVVHATLTGLKQLLIVDEDFRISVFQYMSQLFNGSVGALSDNECFALDNKSISSVNYSIHRGSPFILPWAQILSNLSANSSAFNELMAVHCTVAWLHMWTEIWGSVSQIFQFDMNIFTPLHVGLTQLLGELESDVKISKSCQGMFPTHRPARLLLNLFKNVTQADGFHDWDDFLALRDLWVVLGDALVRVKSLSPDRVGKSLFTMETALRQLKTFPFNTNASREFFYSLLDVFTELSDTSAYIDRNVGLINHFLSNNVTDYGVKFESVITKLRETMLLLQNVSHDQDVLSCAGIFKNVTEFILEDDSLHINISQRTLRILAVLNSTFSSEDTISRLKGCIAWVDIMNRLYTIYNSSVIHGYPQGNWRSFRAVEDKINSTLKLVAWVLNIKGPHCTLNKSDINCVNSVLKNVTDFLNAMLTEVFEKEKVPKFEILLTLLNDSTNQVRMIINNLTRDFDLVSQSNWTRFTELILRPVELSDDVPGHFTELWLHLVALGKEIQKLMKGISIHILENDSSSTPEKFLNLFATSPKEKDVNRLGSSLYHLASYLVSNFSQDLQNPPQIIPHKIMNAVGLGVQLMRDVFNSLAPSVLRNIPQDLGDTQVFRKVASLLRTLKKTDIDLLVDQLEQMSESLTEFFKNISSLGTGSLGTNLLVGLMEKFVDSSHSWNVNHLLKFSRLFPKDDVDVVVDMYYVLPHAVRLLQGGVDKNITEVLKDVYNFTLRHGISISNVTKEDFAVVIKTLLDAVELISEKPEILSDAFTCLPVVWCWNHTTSGFRQNPKLEACKSHELSSSSFYSEVASLLDHLHLSPPGEGLQCVDEGSQKEITRKMVCVIRELVDWTSLLLELSEVFHVKISLVKTMQEFWHKVLPFVPSSENQSNGSISELCPSSPIKQIASQIIAKLKNVNFTKIPLDENIVDTLASLNKILNISEGTEASVQNKISLNFEEIMKFPSGARHPENSTRSLDSPFVMFLDPNLTGSSLEAPSSFTEKRAVTYNSSYFEELGLELEQIMTDPSHDFPIRPLLSEIIKDIQTINSETLQNVTLQLAHFFKSLGSSSLKTAEIIEDFLLVVKNWLRKRAKEDDSRMIQTLFLLTANESLTDLALLTKDIATFWGLLKTSSREGNFDVTHLTQLLSQEQLTNFSFVRFLFESFLVNLISKLAGSSPEAASNASDTDLHIMNLLTLNQTQSENGEKENSETRISLLFVPKDKILEILTLDQFLTTSKEDRLMSIFSGLKETLNHLIKSSFILDNGKFYFDHHQGLKFMRDFFNALLRETPGKNKTENNSEFLVVVSQLLSHTNSSEDLLQLSHNLRSALLLVRESSTELARLIDVLVNSPHKGFRDLYPILREVILSNLTDLLSFINNSFPLRNRATLDITKRLLGVISKAGGESGAPRPLLEMSDTLTMLVRDIAEMRDLCTSVTSAVELVGLATKVARKMATIFETHPISNTNDTMKFFDSLYSVLRQSVRNVVSEMSTLKNVDHFIPENISDLLTSFLDLAFGMIGVKPSISQDSDIVNVSSSTFSYVNQSKDFSDILKEIAEFLTSVKGSLGPMEQLVVAFNNGTQIFAMDSVNVWEEILDCLVPINNIINQIDFLHPNLPIQSYPQDIMWERTQGVIPFGDEMLSQDGMQTGTYLRTLIDLTLEAIWNDLEKDDWNVFNLLLTLAQHPDNLSKATETAGEVSGGRGDLSGALFSNISLVQNVTHQQLGEAVQIVLRRMALLRKELPLNDSQWVNSTRTLFQPIFESFINAATGKTVTLGKEERTKKVMADFPYILEPLSSFEQFLKGFTALMEHWQEVPLMDQSVEMCQIFQQFHKPPEAIVTLQKVVVLVLRVFVIFAENPSLTKDTLCAALSCKQGGTRRLLLPALQGAAMMHDHYQVCLPPQVRESHLPPDWPCEAVCSCRCFILPKFAFIFCHFRLAQSLEETWLSGSPVLTFLSNFTVTEDVKVKDLMQNISKLTHELRSSINISDETIHSILEASISRSQVLSNALTVALSGRCDADVLRLLLALPEDQKSWLAAKELCGLPGPQVYSLIVSMTQNMNLRNVIYKALMPLEAHGALSSLLDVVSRLSHLLAKAGHVLEYLPEFLHAYKITALLDMPDFQQVCHGQARSSAFGSFQFVMKKFCKEQASFFSGSNSFINLPRINELLGEDKEKFNIPESSTPFCLNLYQEILQSPNGALVWSFLKPILHGKILYTPNTPEIHEVIQKANYTFHFMDKLKTLTETLLKMSSVFQSGGSGQMLSQLQEALRNKFIRNFIESQLHIDVDKLTEKLHTYGKWLDKMFAHGGAGRILFLGRVLVNLSSCVVLDRFQALESVASLEVKARELMRQNSFLASIIFNTSLAGRNLGARSLQLPPHVTYTIRTSVLYSMRTDLVKNPSWKFHPQSLPADGFKYNYIFVPLQDMIERAIISVQTGQEAVEPAAQTQAIPYPCHTRDLFLNNVGFFFPLIMMLTWMVSVASMVRKLVYEREIQIEEYMRMMGVHPTVFFLAWFLENMAMLALSSAALAVILKASGIFAHSDACLIFLFLLDFAVSVVMLSYFLSAFFSRANTAALCTSLVYMISFLPYIVLLVLHNQLSVVAQTFLCLLSTTAFGQGVFFVTFLEGQEAGVQWSNVYQPPEQTGMTFGSVCWMILFDSGLYFLCGWYLNNLIPGTFGLRKPWYFPFTASYWKNLCGLVAKRPHAPGSDLSFINEHFDNKGSSLQNGEGKPGGGPPGVALISVTKEYEPHKAAVRDLTLTFHRDQITALLGTNGAGKTTVISMLTGLHAPTSGTIFINGKNLQTDLSSIRRELGVCPQQDVLFDNLTVREHLLLFASVKAPQWAWKELHQQVRRTLQEVELTQHQHKQTRVLSGGMKRKLSIGIAFIGTSRTVVLDEPTSGVDPCSRRSIWDILLKYREGRTVIFTTHHLDEAEALSDRVAFLHQGRLRCCAPPFCLTEAYGQGLSLTLTKQTPVLEADDPKDIARATSLIQTYIPQAFLKASSGGELVYGVPKDADRACFKGLFQALEQNLHSLHAMGFGISDTTLEEVFLMLLQGSKKQSGAELEPQDQRPPERAPGRGAPAGTPHTWGSPRPLAQAVALLGKRLRHTRRAWKGALSNLLLPVLFVALAMALFMVRPLAIDYLPLKLTPGHYDRAEAYFFSRSGSEGQELAHVLLRKFGDQDPLCADLNPDLKNSSCWRVDPLSQPRARDSCSCLRCPNASDGAPYLTNRLGHMLMNLSAFHLEEYLLLPSERPRLGGWSFGVRIPDQVQDANPNTWQPDTLAKVWYNQKSFHSLPSYLNHLNNLILWRHLRPDQDWRQYGITLYSHPYGGALLNEDKILESIRQCGVALCIVLGFSILSASLGSSVVRDRVTGAKRLQHISGLGYRTYWLTNFLYDMVFYLVSVSLCVTIIVAFQLTAFTFRENLAATALLLALFGYATLPWMYLMSRIFSSPDVAFISYVSLNFIFGLCTMLMTTMPRLLAIVSKAQNLQNIYDVLKWVFTIFPQFCLGQGLIELCYNQIKYDLTHNFGIDSYVSPFEMNFLGWIFVQLASQGTVLLLLRILLHWDLLQRPRGQSAIQGTVTSSKDVDVEKEQIRVLKGRTSEDLLVLYNLSKSYGSFFKRTIAVRDISLGIRRGECFGLLGPNGAGKSTTFKMLNGDAPPTSGRAVVRTPTGEVVDLSLAGTAGVRIGYCPQQDALDELLTGWEHLHYYCCLRGIPKPSIPQVVGDLVRRLHLEAHVDKLVATYSGGTKRKLSTALALLGKPDLLLLDEPSSGMDPCSKRFLWNTIMQEARRGCAVVLTSHSMEECEALCTRLAIMVNGSFRCLGSPQHIKDRFGDGYSVKIWLCQETNLHGAVSDCLKLHFPGIQFKGQRLNLLEYHVPKQWQCLADLFRVLENNKSLLNIKHYSITQTTLEQVFINFATEPQKSSQSTVAAPRGSYQPPHLPI</sequence>